<dbReference type="PROSITE" id="PS01117">
    <property type="entry name" value="HTH_MARR_1"/>
    <property type="match status" value="1"/>
</dbReference>
<dbReference type="EMBL" id="VWOX01000002">
    <property type="protein sequence ID" value="KAA5546305.1"/>
    <property type="molecule type" value="Genomic_DNA"/>
</dbReference>
<proteinExistence type="predicted"/>
<evidence type="ECO:0000256" key="2">
    <source>
        <dbReference type="ARBA" id="ARBA00023125"/>
    </source>
</evidence>
<dbReference type="InterPro" id="IPR036388">
    <property type="entry name" value="WH-like_DNA-bd_sf"/>
</dbReference>
<evidence type="ECO:0000256" key="1">
    <source>
        <dbReference type="ARBA" id="ARBA00023015"/>
    </source>
</evidence>
<organism evidence="5 6">
    <name type="scientific">Roseiconus nitratireducens</name>
    <dbReference type="NCBI Taxonomy" id="2605748"/>
    <lineage>
        <taxon>Bacteria</taxon>
        <taxon>Pseudomonadati</taxon>
        <taxon>Planctomycetota</taxon>
        <taxon>Planctomycetia</taxon>
        <taxon>Pirellulales</taxon>
        <taxon>Pirellulaceae</taxon>
        <taxon>Roseiconus</taxon>
    </lineage>
</organism>
<dbReference type="InterPro" id="IPR039422">
    <property type="entry name" value="MarR/SlyA-like"/>
</dbReference>
<accession>A0A5M6DLR9</accession>
<dbReference type="InterPro" id="IPR000835">
    <property type="entry name" value="HTH_MarR-typ"/>
</dbReference>
<evidence type="ECO:0000313" key="6">
    <source>
        <dbReference type="Proteomes" id="UP000324479"/>
    </source>
</evidence>
<dbReference type="SMART" id="SM00347">
    <property type="entry name" value="HTH_MARR"/>
    <property type="match status" value="1"/>
</dbReference>
<name>A0A5M6DLR9_9BACT</name>
<dbReference type="Proteomes" id="UP000324479">
    <property type="component" value="Unassembled WGS sequence"/>
</dbReference>
<dbReference type="AlphaFoldDB" id="A0A5M6DLR9"/>
<dbReference type="GO" id="GO:0003700">
    <property type="term" value="F:DNA-binding transcription factor activity"/>
    <property type="evidence" value="ECO:0007669"/>
    <property type="project" value="InterPro"/>
</dbReference>
<reference evidence="5 6" key="1">
    <citation type="submission" date="2019-08" db="EMBL/GenBank/DDBJ databases">
        <authorList>
            <person name="Dhanesh K."/>
            <person name="Kumar G."/>
            <person name="Sasikala C."/>
            <person name="Venkata Ramana C."/>
        </authorList>
    </citation>
    <scope>NUCLEOTIDE SEQUENCE [LARGE SCALE GENOMIC DNA]</scope>
    <source>
        <strain evidence="5 6">JC645</strain>
    </source>
</reference>
<keyword evidence="6" id="KW-1185">Reference proteome</keyword>
<protein>
    <submittedName>
        <fullName evidence="5">MarR family transcriptional regulator</fullName>
    </submittedName>
</protein>
<evidence type="ECO:0000259" key="4">
    <source>
        <dbReference type="PROSITE" id="PS50995"/>
    </source>
</evidence>
<evidence type="ECO:0000256" key="3">
    <source>
        <dbReference type="ARBA" id="ARBA00023163"/>
    </source>
</evidence>
<dbReference type="Gene3D" id="1.10.10.10">
    <property type="entry name" value="Winged helix-like DNA-binding domain superfamily/Winged helix DNA-binding domain"/>
    <property type="match status" value="1"/>
</dbReference>
<dbReference type="GO" id="GO:0003677">
    <property type="term" value="F:DNA binding"/>
    <property type="evidence" value="ECO:0007669"/>
    <property type="project" value="UniProtKB-KW"/>
</dbReference>
<keyword evidence="3" id="KW-0804">Transcription</keyword>
<keyword evidence="1" id="KW-0805">Transcription regulation</keyword>
<dbReference type="SUPFAM" id="SSF46785">
    <property type="entry name" value="Winged helix' DNA-binding domain"/>
    <property type="match status" value="1"/>
</dbReference>
<evidence type="ECO:0000313" key="5">
    <source>
        <dbReference type="EMBL" id="KAA5546305.1"/>
    </source>
</evidence>
<gene>
    <name evidence="5" type="ORF">FYK55_02845</name>
</gene>
<dbReference type="PANTHER" id="PTHR33164">
    <property type="entry name" value="TRANSCRIPTIONAL REGULATOR, MARR FAMILY"/>
    <property type="match status" value="1"/>
</dbReference>
<keyword evidence="2" id="KW-0238">DNA-binding</keyword>
<feature type="domain" description="HTH marR-type" evidence="4">
    <location>
        <begin position="1"/>
        <end position="120"/>
    </location>
</feature>
<dbReference type="InterPro" id="IPR036390">
    <property type="entry name" value="WH_DNA-bd_sf"/>
</dbReference>
<dbReference type="PROSITE" id="PS50995">
    <property type="entry name" value="HTH_MARR_2"/>
    <property type="match status" value="1"/>
</dbReference>
<dbReference type="InterPro" id="IPR023187">
    <property type="entry name" value="Tscrpt_reg_MarR-type_CS"/>
</dbReference>
<sequence length="139" mass="15414">MLHRQSDAAFAPYGVTADQFVLMARLSEGGAMTQKELANRMPSDPSTVRAMLVLLEGRGLVRRERHPTDGRARMAALTKVGRRKFGQLWKAGDSIRGRAVAEMSSDDACKLVQLLKQFTESLDPNSVVPETVTEGWRQK</sequence>
<dbReference type="PANTHER" id="PTHR33164:SF57">
    <property type="entry name" value="MARR-FAMILY TRANSCRIPTIONAL REGULATOR"/>
    <property type="match status" value="1"/>
</dbReference>
<dbReference type="GO" id="GO:0006950">
    <property type="term" value="P:response to stress"/>
    <property type="evidence" value="ECO:0007669"/>
    <property type="project" value="TreeGrafter"/>
</dbReference>
<dbReference type="Pfam" id="PF01047">
    <property type="entry name" value="MarR"/>
    <property type="match status" value="1"/>
</dbReference>
<comment type="caution">
    <text evidence="5">The sequence shown here is derived from an EMBL/GenBank/DDBJ whole genome shotgun (WGS) entry which is preliminary data.</text>
</comment>